<gene>
    <name evidence="1" type="ORF">GSTENG00025615001</name>
</gene>
<reference evidence="1" key="2">
    <citation type="submission" date="2004-02" db="EMBL/GenBank/DDBJ databases">
        <authorList>
            <consortium name="Genoscope"/>
            <consortium name="Whitehead Institute Centre for Genome Research"/>
        </authorList>
    </citation>
    <scope>NUCLEOTIDE SEQUENCE</scope>
</reference>
<proteinExistence type="predicted"/>
<dbReference type="KEGG" id="tng:GSTEN00025615G001"/>
<organism evidence="1">
    <name type="scientific">Tetraodon nigroviridis</name>
    <name type="common">Spotted green pufferfish</name>
    <name type="synonym">Chelonodon nigroviridis</name>
    <dbReference type="NCBI Taxonomy" id="99883"/>
    <lineage>
        <taxon>Eukaryota</taxon>
        <taxon>Metazoa</taxon>
        <taxon>Chordata</taxon>
        <taxon>Craniata</taxon>
        <taxon>Vertebrata</taxon>
        <taxon>Euteleostomi</taxon>
        <taxon>Actinopterygii</taxon>
        <taxon>Neopterygii</taxon>
        <taxon>Teleostei</taxon>
        <taxon>Neoteleostei</taxon>
        <taxon>Acanthomorphata</taxon>
        <taxon>Eupercaria</taxon>
        <taxon>Tetraodontiformes</taxon>
        <taxon>Tetradontoidea</taxon>
        <taxon>Tetraodontidae</taxon>
        <taxon>Tetraodon</taxon>
    </lineage>
</organism>
<dbReference type="AlphaFoldDB" id="Q4S1C4"/>
<name>Q4S1C4_TETNG</name>
<comment type="caution">
    <text evidence="1">The sequence shown here is derived from an EMBL/GenBank/DDBJ whole genome shotgun (WGS) entry which is preliminary data.</text>
</comment>
<dbReference type="EMBL" id="CAAE01014769">
    <property type="protein sequence ID" value="CAG05558.1"/>
    <property type="molecule type" value="Genomic_DNA"/>
</dbReference>
<evidence type="ECO:0000313" key="1">
    <source>
        <dbReference type="EMBL" id="CAG05558.1"/>
    </source>
</evidence>
<protein>
    <submittedName>
        <fullName evidence="1">(spotted green pufferfish) hypothetical protein</fullName>
    </submittedName>
</protein>
<dbReference type="OrthoDB" id="10587426at2759"/>
<reference evidence="1" key="1">
    <citation type="journal article" date="2004" name="Nature">
        <title>Genome duplication in the teleost fish Tetraodon nigroviridis reveals the early vertebrate proto-karyotype.</title>
        <authorList>
            <person name="Jaillon O."/>
            <person name="Aury J.-M."/>
            <person name="Brunet F."/>
            <person name="Petit J.-L."/>
            <person name="Stange-Thomann N."/>
            <person name="Mauceli E."/>
            <person name="Bouneau L."/>
            <person name="Fischer C."/>
            <person name="Ozouf-Costaz C."/>
            <person name="Bernot A."/>
            <person name="Nicaud S."/>
            <person name="Jaffe D."/>
            <person name="Fisher S."/>
            <person name="Lutfalla G."/>
            <person name="Dossat C."/>
            <person name="Segurens B."/>
            <person name="Dasilva C."/>
            <person name="Salanoubat M."/>
            <person name="Levy M."/>
            <person name="Boudet N."/>
            <person name="Castellano S."/>
            <person name="Anthouard V."/>
            <person name="Jubin C."/>
            <person name="Castelli V."/>
            <person name="Katinka M."/>
            <person name="Vacherie B."/>
            <person name="Biemont C."/>
            <person name="Skalli Z."/>
            <person name="Cattolico L."/>
            <person name="Poulain J."/>
            <person name="De Berardinis V."/>
            <person name="Cruaud C."/>
            <person name="Duprat S."/>
            <person name="Brottier P."/>
            <person name="Coutanceau J.-P."/>
            <person name="Gouzy J."/>
            <person name="Parra G."/>
            <person name="Lardier G."/>
            <person name="Chapple C."/>
            <person name="McKernan K.J."/>
            <person name="McEwan P."/>
            <person name="Bosak S."/>
            <person name="Kellis M."/>
            <person name="Volff J.-N."/>
            <person name="Guigo R."/>
            <person name="Zody M.C."/>
            <person name="Mesirov J."/>
            <person name="Lindblad-Toh K."/>
            <person name="Birren B."/>
            <person name="Nusbaum C."/>
            <person name="Kahn D."/>
            <person name="Robinson-Rechavi M."/>
            <person name="Laudet V."/>
            <person name="Schachter V."/>
            <person name="Quetier F."/>
            <person name="Saurin W."/>
            <person name="Scarpelli C."/>
            <person name="Wincker P."/>
            <person name="Lander E.S."/>
            <person name="Weissenbach J."/>
            <person name="Roest Crollius H."/>
        </authorList>
    </citation>
    <scope>NUCLEOTIDE SEQUENCE [LARGE SCALE GENOMIC DNA]</scope>
</reference>
<sequence>MVTAPLRRGPERACWGGGVTIINGSPAMLMVRRTIGFILRHMLPTEAQTGPESAGAPLLGPAHNHHGTRASQGHGCVCVCVCVCVCEAGAYSRESLIACFTELVVWVTDTPLMLRREVYFHFLGHIKATERCAGAAQTARWVRGCEHVSACFLCICAGSSCALLQLKQRGGKKGCVLGEKL</sequence>
<accession>Q4S1C4</accession>